<dbReference type="GO" id="GO:0005886">
    <property type="term" value="C:plasma membrane"/>
    <property type="evidence" value="ECO:0007669"/>
    <property type="project" value="TreeGrafter"/>
</dbReference>
<dbReference type="PANTHER" id="PTHR11972:SF64">
    <property type="entry name" value="RESPIRATORY BURST OXIDASE HOMOLOG PROTEIN B"/>
    <property type="match status" value="1"/>
</dbReference>
<dbReference type="SUPFAM" id="SSF47473">
    <property type="entry name" value="EF-hand"/>
    <property type="match status" value="1"/>
</dbReference>
<accession>A0AAE1TFF0</accession>
<keyword evidence="3" id="KW-0575">Peroxidase</keyword>
<keyword evidence="5" id="KW-0812">Transmembrane</keyword>
<dbReference type="InterPro" id="IPR050369">
    <property type="entry name" value="RBOH/FRE"/>
</dbReference>
<keyword evidence="9" id="KW-0521">NADP</keyword>
<dbReference type="GO" id="GO:0016174">
    <property type="term" value="F:NAD(P)H oxidase H2O2-forming activity"/>
    <property type="evidence" value="ECO:0007669"/>
    <property type="project" value="TreeGrafter"/>
</dbReference>
<dbReference type="CDD" id="cd00051">
    <property type="entry name" value="EFh"/>
    <property type="match status" value="1"/>
</dbReference>
<evidence type="ECO:0000256" key="8">
    <source>
        <dbReference type="ARBA" id="ARBA00022837"/>
    </source>
</evidence>
<keyword evidence="8" id="KW-0106">Calcium</keyword>
<evidence type="ECO:0000256" key="5">
    <source>
        <dbReference type="ARBA" id="ARBA00022692"/>
    </source>
</evidence>
<evidence type="ECO:0000256" key="2">
    <source>
        <dbReference type="ARBA" id="ARBA00007975"/>
    </source>
</evidence>
<dbReference type="InterPro" id="IPR002048">
    <property type="entry name" value="EF_hand_dom"/>
</dbReference>
<proteinExistence type="inferred from homology"/>
<feature type="domain" description="EF-hand" evidence="14">
    <location>
        <begin position="217"/>
        <end position="252"/>
    </location>
</feature>
<evidence type="ECO:0000256" key="4">
    <source>
        <dbReference type="ARBA" id="ARBA00022630"/>
    </source>
</evidence>
<keyword evidence="10" id="KW-1133">Transmembrane helix</keyword>
<evidence type="ECO:0000256" key="7">
    <source>
        <dbReference type="ARBA" id="ARBA00022827"/>
    </source>
</evidence>
<dbReference type="FunFam" id="1.10.238.10:FF:000049">
    <property type="entry name" value="Respiratory burst oxidase homolog A"/>
    <property type="match status" value="1"/>
</dbReference>
<name>A0AAE1TFF0_9FABA</name>
<evidence type="ECO:0000256" key="6">
    <source>
        <dbReference type="ARBA" id="ARBA00022723"/>
    </source>
</evidence>
<protein>
    <recommendedName>
        <fullName evidence="14">EF-hand domain-containing protein</fullName>
    </recommendedName>
</protein>
<keyword evidence="4" id="KW-0285">Flavoprotein</keyword>
<evidence type="ECO:0000256" key="1">
    <source>
        <dbReference type="ARBA" id="ARBA00004141"/>
    </source>
</evidence>
<reference evidence="15" key="1">
    <citation type="submission" date="2023-10" db="EMBL/GenBank/DDBJ databases">
        <title>Chromosome-level genome of the transformable northern wattle, Acacia crassicarpa.</title>
        <authorList>
            <person name="Massaro I."/>
            <person name="Sinha N.R."/>
            <person name="Poethig S."/>
            <person name="Leichty A.R."/>
        </authorList>
    </citation>
    <scope>NUCLEOTIDE SEQUENCE</scope>
    <source>
        <strain evidence="15">Acra3RX</strain>
        <tissue evidence="15">Leaf</tissue>
    </source>
</reference>
<evidence type="ECO:0000313" key="16">
    <source>
        <dbReference type="Proteomes" id="UP001293593"/>
    </source>
</evidence>
<keyword evidence="6" id="KW-0479">Metal-binding</keyword>
<feature type="region of interest" description="Disordered" evidence="13">
    <location>
        <begin position="1"/>
        <end position="27"/>
    </location>
</feature>
<evidence type="ECO:0000256" key="9">
    <source>
        <dbReference type="ARBA" id="ARBA00022857"/>
    </source>
</evidence>
<evidence type="ECO:0000313" key="15">
    <source>
        <dbReference type="EMBL" id="KAK4282786.1"/>
    </source>
</evidence>
<feature type="compositionally biased region" description="Polar residues" evidence="13">
    <location>
        <begin position="1"/>
        <end position="24"/>
    </location>
</feature>
<evidence type="ECO:0000256" key="3">
    <source>
        <dbReference type="ARBA" id="ARBA00022559"/>
    </source>
</evidence>
<comment type="caution">
    <text evidence="15">The sequence shown here is derived from an EMBL/GenBank/DDBJ whole genome shotgun (WGS) entry which is preliminary data.</text>
</comment>
<keyword evidence="7" id="KW-0274">FAD</keyword>
<evidence type="ECO:0000259" key="14">
    <source>
        <dbReference type="PROSITE" id="PS50222"/>
    </source>
</evidence>
<evidence type="ECO:0000256" key="12">
    <source>
        <dbReference type="ARBA" id="ARBA00023136"/>
    </source>
</evidence>
<evidence type="ECO:0000256" key="10">
    <source>
        <dbReference type="ARBA" id="ARBA00022989"/>
    </source>
</evidence>
<keyword evidence="11" id="KW-0560">Oxidoreductase</keyword>
<evidence type="ECO:0000256" key="13">
    <source>
        <dbReference type="SAM" id="MobiDB-lite"/>
    </source>
</evidence>
<sequence length="355" mass="39943">MQIQENQIESWSESGITGSRSTHVGLSGPLVANKRINSKKSARFKDDNDGFVDRTSNVVRDDSMSVQNIGGGDSETALLAGRLEKRPSSKSLGSHLSLRLRQVSQLELRRMTSVKKFDRVDRTKSGAARALRGLKFMTKNLGSAGWSQAEKRFDDLAVDGKLPKTRFAQCIGYIRMNESSEFAGEMFDALARRRGIVSASVTKEELREFWEQIADQSFDSRLQAFLDMVDKDADGRITEEEVKEIIALSASANKYSKIKELAEEYAALIMEELDPDNLGYIEVYHLETLFLQALAQSTHTDNRVLSQMLSQKLVPTKEHNLVKGWTSGMTYFIADNWKRIWVIALWIAICVGLFT</sequence>
<dbReference type="EMBL" id="JAWXYG010000002">
    <property type="protein sequence ID" value="KAK4282786.1"/>
    <property type="molecule type" value="Genomic_DNA"/>
</dbReference>
<gene>
    <name evidence="15" type="ORF">QN277_014120</name>
</gene>
<organism evidence="15 16">
    <name type="scientific">Acacia crassicarpa</name>
    <name type="common">northern wattle</name>
    <dbReference type="NCBI Taxonomy" id="499986"/>
    <lineage>
        <taxon>Eukaryota</taxon>
        <taxon>Viridiplantae</taxon>
        <taxon>Streptophyta</taxon>
        <taxon>Embryophyta</taxon>
        <taxon>Tracheophyta</taxon>
        <taxon>Spermatophyta</taxon>
        <taxon>Magnoliopsida</taxon>
        <taxon>eudicotyledons</taxon>
        <taxon>Gunneridae</taxon>
        <taxon>Pentapetalae</taxon>
        <taxon>rosids</taxon>
        <taxon>fabids</taxon>
        <taxon>Fabales</taxon>
        <taxon>Fabaceae</taxon>
        <taxon>Caesalpinioideae</taxon>
        <taxon>mimosoid clade</taxon>
        <taxon>Acacieae</taxon>
        <taxon>Acacia</taxon>
    </lineage>
</organism>
<dbReference type="InterPro" id="IPR018247">
    <property type="entry name" value="EF_Hand_1_Ca_BS"/>
</dbReference>
<keyword evidence="16" id="KW-1185">Reference proteome</keyword>
<keyword evidence="12" id="KW-0472">Membrane</keyword>
<comment type="similarity">
    <text evidence="2">Belongs to the RBOH (TC 5.B.1.3) family.</text>
</comment>
<dbReference type="PANTHER" id="PTHR11972">
    <property type="entry name" value="NADPH OXIDASE"/>
    <property type="match status" value="1"/>
</dbReference>
<dbReference type="PROSITE" id="PS00018">
    <property type="entry name" value="EF_HAND_1"/>
    <property type="match status" value="1"/>
</dbReference>
<dbReference type="GO" id="GO:0005509">
    <property type="term" value="F:calcium ion binding"/>
    <property type="evidence" value="ECO:0007669"/>
    <property type="project" value="InterPro"/>
</dbReference>
<evidence type="ECO:0000256" key="11">
    <source>
        <dbReference type="ARBA" id="ARBA00023002"/>
    </source>
</evidence>
<dbReference type="Proteomes" id="UP001293593">
    <property type="component" value="Unassembled WGS sequence"/>
</dbReference>
<dbReference type="PROSITE" id="PS50222">
    <property type="entry name" value="EF_HAND_2"/>
    <property type="match status" value="1"/>
</dbReference>
<dbReference type="Pfam" id="PF08414">
    <property type="entry name" value="NADPH_Ox"/>
    <property type="match status" value="1"/>
</dbReference>
<dbReference type="InterPro" id="IPR013623">
    <property type="entry name" value="NADPH_Ox"/>
</dbReference>
<dbReference type="GO" id="GO:0004601">
    <property type="term" value="F:peroxidase activity"/>
    <property type="evidence" value="ECO:0007669"/>
    <property type="project" value="UniProtKB-KW"/>
</dbReference>
<dbReference type="InterPro" id="IPR011992">
    <property type="entry name" value="EF-hand-dom_pair"/>
</dbReference>
<dbReference type="AlphaFoldDB" id="A0AAE1TFF0"/>
<dbReference type="Gene3D" id="1.10.238.10">
    <property type="entry name" value="EF-hand"/>
    <property type="match status" value="1"/>
</dbReference>
<comment type="subcellular location">
    <subcellularLocation>
        <location evidence="1">Membrane</location>
        <topology evidence="1">Multi-pass membrane protein</topology>
    </subcellularLocation>
</comment>